<dbReference type="Gene3D" id="2.60.40.10">
    <property type="entry name" value="Immunoglobulins"/>
    <property type="match status" value="1"/>
</dbReference>
<evidence type="ECO:0000313" key="4">
    <source>
        <dbReference type="Proteomes" id="UP000069015"/>
    </source>
</evidence>
<evidence type="ECO:0000313" key="3">
    <source>
        <dbReference type="EMBL" id="ALU45088.1"/>
    </source>
</evidence>
<feature type="chain" id="PRO_5006839895" description="DUF4124 domain-containing protein" evidence="1">
    <location>
        <begin position="19"/>
        <end position="169"/>
    </location>
</feature>
<proteinExistence type="predicted"/>
<dbReference type="Pfam" id="PF13511">
    <property type="entry name" value="DUF4124"/>
    <property type="match status" value="1"/>
</dbReference>
<reference evidence="3 4" key="1">
    <citation type="submission" date="2015-12" db="EMBL/GenBank/DDBJ databases">
        <title>Complete genome sequence of Pseudoalteromonas rubra SCSIO 6842, harboring a conjugative plasmid.</title>
        <authorList>
            <person name="Li B."/>
            <person name="Wang X."/>
        </authorList>
    </citation>
    <scope>NUCLEOTIDE SEQUENCE [LARGE SCALE GENOMIC DNA]</scope>
    <source>
        <strain evidence="3 4">SCSIO 6842</strain>
    </source>
</reference>
<dbReference type="KEGG" id="prr:AT705_12805"/>
<dbReference type="InterPro" id="IPR013783">
    <property type="entry name" value="Ig-like_fold"/>
</dbReference>
<gene>
    <name evidence="3" type="ORF">AT705_12805</name>
</gene>
<organism evidence="3 4">
    <name type="scientific">Pseudoalteromonas rubra</name>
    <dbReference type="NCBI Taxonomy" id="43658"/>
    <lineage>
        <taxon>Bacteria</taxon>
        <taxon>Pseudomonadati</taxon>
        <taxon>Pseudomonadota</taxon>
        <taxon>Gammaproteobacteria</taxon>
        <taxon>Alteromonadales</taxon>
        <taxon>Pseudoalteromonadaceae</taxon>
        <taxon>Pseudoalteromonas</taxon>
    </lineage>
</organism>
<dbReference type="Proteomes" id="UP000069015">
    <property type="component" value="Chromosome 1"/>
</dbReference>
<sequence length="169" mass="18855">MRLYWVILCLVFSASAVSDQKVYRWKDENGNWVYSDVPRKGSEKVKLDTNMLTMPATDTSILTPTQSTPTVSYQAKITAPSDQQTLRENSGSVYVNGLVTPRFANGFQVQLFLDGKATGPKQSTASFALRDVPRGEHKLQMKVFDDKGMLVAQSAVTTFFLHRASVLNR</sequence>
<dbReference type="AlphaFoldDB" id="A0A0U3IBF5"/>
<accession>A0A0U3IBF5</accession>
<keyword evidence="1" id="KW-0732">Signal</keyword>
<name>A0A0U3IBF5_9GAMM</name>
<evidence type="ECO:0000256" key="1">
    <source>
        <dbReference type="SAM" id="SignalP"/>
    </source>
</evidence>
<dbReference type="InterPro" id="IPR025392">
    <property type="entry name" value="DUF4124"/>
</dbReference>
<feature type="signal peptide" evidence="1">
    <location>
        <begin position="1"/>
        <end position="18"/>
    </location>
</feature>
<feature type="domain" description="DUF4124" evidence="2">
    <location>
        <begin position="10"/>
        <end position="51"/>
    </location>
</feature>
<evidence type="ECO:0000259" key="2">
    <source>
        <dbReference type="Pfam" id="PF13511"/>
    </source>
</evidence>
<protein>
    <recommendedName>
        <fullName evidence="2">DUF4124 domain-containing protein</fullName>
    </recommendedName>
</protein>
<dbReference type="EMBL" id="CP013611">
    <property type="protein sequence ID" value="ALU45088.1"/>
    <property type="molecule type" value="Genomic_DNA"/>
</dbReference>